<feature type="transmembrane region" description="Helical" evidence="6">
    <location>
        <begin position="358"/>
        <end position="377"/>
    </location>
</feature>
<feature type="transmembrane region" description="Helical" evidence="6">
    <location>
        <begin position="202"/>
        <end position="222"/>
    </location>
</feature>
<feature type="transmembrane region" description="Helical" evidence="6">
    <location>
        <begin position="389"/>
        <end position="408"/>
    </location>
</feature>
<feature type="region of interest" description="Disordered" evidence="5">
    <location>
        <begin position="691"/>
        <end position="763"/>
    </location>
</feature>
<feature type="region of interest" description="Disordered" evidence="5">
    <location>
        <begin position="820"/>
        <end position="919"/>
    </location>
</feature>
<evidence type="ECO:0000256" key="5">
    <source>
        <dbReference type="SAM" id="MobiDB-lite"/>
    </source>
</evidence>
<feature type="transmembrane region" description="Helical" evidence="6">
    <location>
        <begin position="320"/>
        <end position="338"/>
    </location>
</feature>
<comment type="caution">
    <text evidence="7">The sequence shown here is derived from an EMBL/GenBank/DDBJ whole genome shotgun (WGS) entry which is preliminary data.</text>
</comment>
<feature type="compositionally biased region" description="Low complexity" evidence="5">
    <location>
        <begin position="841"/>
        <end position="857"/>
    </location>
</feature>
<accession>A0A1Y2GXR0</accession>
<dbReference type="RefSeq" id="XP_021883377.1">
    <property type="nucleotide sequence ID" value="XM_022027638.1"/>
</dbReference>
<sequence>MWPIEDFPEINVCIVILCQIFQIWIELHFWHSIQVRSYIGVIIAIVGNILISVALNIQKYAHNQLQPNVVLTPTKSAKSLHIDPEEESIGTQYDARHYQQNTASTASVLNRSTRKQGYHDDGNDHGQDEEEADTFSYSSSQSSRQSSLHNFHRNGHINHGGDMGQNDTTAPALTALHTRPEGLDEFYNSDTASDTLYLRSKAWWLGMTLMILGECGNFLAYGYAQASIVAPLGTVALVSNVILAPLMLKEPFRRRDLVGIIIAVIGTIVVVINSKESEVKLTPESLVAALLQTRFIVYFVLCCILVGVLASLSDTIGSEYIVIDLGIVAIFGGYTVLATKGVSSLVSLSFYKMFTYPIAYLLVFVMVSTAVLQIKFLNKSLQRFDSTQVIPTQFVLFTTSAIIGSGILYNDFDEMDFNKAFNFLTGCCMTFLGVYFITSHRGIDDQPTAPAVVDAHEWALASQTHFAIPVNPRTSIDSYATGRATYSTEVNGRSESLMEQGLVGQGQGRGSISSATRGYAIPQPPSNRTIGYGIGGGGESSLGQTDRTPLLGPSSRQSGSGTKDQISSIASSVHNALATVGSAVGTHHTALLSLETMYPNARRNEERRDSIQSLGQVQLPSQRPPLGSRASSACSGGFPLPSITARPSSTSLAQYDMNNYGTSLQSTPTPMHFARLSNAGLANDPRYQASHLQERSVSQDPFNKNHRRKESIPLMPKEQTKNGPVSSQSKSSLDMHAVATANTNVPSSGVAVPRRSDDRPVYHPASASELGFVADVSQSLDSETSSTPKATSTAKYLVGAILSSSPSTNHAQGSEYAFQTLKSPSTDPSPASLPPLPPSQLPEESFSFLQQQQQQQQSLWKKKKHESLTNEPGPQSVQMQPTGVKNTGTGASSNTSDGVNRPRRKLNVFKKDKDSSSRS</sequence>
<keyword evidence="4 6" id="KW-0472">Membrane</keyword>
<keyword evidence="8" id="KW-1185">Reference proteome</keyword>
<dbReference type="OrthoDB" id="165382at2759"/>
<dbReference type="AlphaFoldDB" id="A0A1Y2GXR0"/>
<dbReference type="GO" id="GO:0015095">
    <property type="term" value="F:magnesium ion transmembrane transporter activity"/>
    <property type="evidence" value="ECO:0007669"/>
    <property type="project" value="InterPro"/>
</dbReference>
<feature type="compositionally biased region" description="Basic and acidic residues" evidence="5">
    <location>
        <begin position="117"/>
        <end position="126"/>
    </location>
</feature>
<feature type="transmembrane region" description="Helical" evidence="6">
    <location>
        <begin position="420"/>
        <end position="438"/>
    </location>
</feature>
<dbReference type="InterPro" id="IPR008521">
    <property type="entry name" value="Mg_trans_NIPA"/>
</dbReference>
<reference evidence="7 8" key="1">
    <citation type="submission" date="2016-07" db="EMBL/GenBank/DDBJ databases">
        <title>Pervasive Adenine N6-methylation of Active Genes in Fungi.</title>
        <authorList>
            <consortium name="DOE Joint Genome Institute"/>
            <person name="Mondo S.J."/>
            <person name="Dannebaum R.O."/>
            <person name="Kuo R.C."/>
            <person name="Labutti K."/>
            <person name="Haridas S."/>
            <person name="Kuo A."/>
            <person name="Salamov A."/>
            <person name="Ahrendt S.R."/>
            <person name="Lipzen A."/>
            <person name="Sullivan W."/>
            <person name="Andreopoulos W.B."/>
            <person name="Clum A."/>
            <person name="Lindquist E."/>
            <person name="Daum C."/>
            <person name="Ramamoorthy G.K."/>
            <person name="Gryganskyi A."/>
            <person name="Culley D."/>
            <person name="Magnuson J.K."/>
            <person name="James T.Y."/>
            <person name="O'Malley M.A."/>
            <person name="Stajich J.E."/>
            <person name="Spatafora J.W."/>
            <person name="Visel A."/>
            <person name="Grigoriev I.V."/>
        </authorList>
    </citation>
    <scope>NUCLEOTIDE SEQUENCE [LARGE SCALE GENOMIC DNA]</scope>
    <source>
        <strain evidence="7 8">NRRL 3116</strain>
    </source>
</reference>
<feature type="transmembrane region" description="Helical" evidence="6">
    <location>
        <begin position="12"/>
        <end position="31"/>
    </location>
</feature>
<evidence type="ECO:0000256" key="4">
    <source>
        <dbReference type="ARBA" id="ARBA00023136"/>
    </source>
</evidence>
<feature type="compositionally biased region" description="Low complexity" evidence="5">
    <location>
        <begin position="136"/>
        <end position="147"/>
    </location>
</feature>
<dbReference type="InParanoid" id="A0A1Y2GXR0"/>
<dbReference type="GeneID" id="33569481"/>
<evidence type="ECO:0000256" key="2">
    <source>
        <dbReference type="ARBA" id="ARBA00022692"/>
    </source>
</evidence>
<dbReference type="InterPro" id="IPR037185">
    <property type="entry name" value="EmrE-like"/>
</dbReference>
<evidence type="ECO:0000256" key="1">
    <source>
        <dbReference type="ARBA" id="ARBA00004141"/>
    </source>
</evidence>
<gene>
    <name evidence="7" type="ORF">BCR41DRAFT_385100</name>
</gene>
<dbReference type="GO" id="GO:0016020">
    <property type="term" value="C:membrane"/>
    <property type="evidence" value="ECO:0007669"/>
    <property type="project" value="UniProtKB-SubCell"/>
</dbReference>
<feature type="region of interest" description="Disordered" evidence="5">
    <location>
        <begin position="604"/>
        <end position="634"/>
    </location>
</feature>
<dbReference type="EMBL" id="MCFF01000010">
    <property type="protein sequence ID" value="ORZ22823.1"/>
    <property type="molecule type" value="Genomic_DNA"/>
</dbReference>
<name>A0A1Y2GXR0_9FUNG</name>
<feature type="region of interest" description="Disordered" evidence="5">
    <location>
        <begin position="501"/>
        <end position="567"/>
    </location>
</feature>
<feature type="transmembrane region" description="Helical" evidence="6">
    <location>
        <begin position="257"/>
        <end position="275"/>
    </location>
</feature>
<feature type="compositionally biased region" description="Pro residues" evidence="5">
    <location>
        <begin position="831"/>
        <end position="840"/>
    </location>
</feature>
<protein>
    <submittedName>
        <fullName evidence="7">Magnesium transporter NIPA-domain-containing protein</fullName>
    </submittedName>
</protein>
<feature type="compositionally biased region" description="Polar residues" evidence="5">
    <location>
        <begin position="721"/>
        <end position="732"/>
    </location>
</feature>
<feature type="transmembrane region" description="Helical" evidence="6">
    <location>
        <begin position="295"/>
        <end position="313"/>
    </location>
</feature>
<feature type="compositionally biased region" description="Polar residues" evidence="5">
    <location>
        <begin position="554"/>
        <end position="567"/>
    </location>
</feature>
<evidence type="ECO:0000313" key="7">
    <source>
        <dbReference type="EMBL" id="ORZ22823.1"/>
    </source>
</evidence>
<dbReference type="SUPFAM" id="SSF103481">
    <property type="entry name" value="Multidrug resistance efflux transporter EmrE"/>
    <property type="match status" value="1"/>
</dbReference>
<proteinExistence type="predicted"/>
<feature type="compositionally biased region" description="Basic and acidic residues" evidence="5">
    <location>
        <begin position="909"/>
        <end position="919"/>
    </location>
</feature>
<feature type="compositionally biased region" description="Polar residues" evidence="5">
    <location>
        <begin position="869"/>
        <end position="898"/>
    </location>
</feature>
<dbReference type="Pfam" id="PF05653">
    <property type="entry name" value="Mg_trans_NIPA"/>
    <property type="match status" value="1"/>
</dbReference>
<dbReference type="PANTHER" id="PTHR12570">
    <property type="match status" value="1"/>
</dbReference>
<dbReference type="PANTHER" id="PTHR12570:SF65">
    <property type="entry name" value="MAGNESIUM TRANSPORTER NIPA9-RELATED"/>
    <property type="match status" value="1"/>
</dbReference>
<dbReference type="Proteomes" id="UP000193648">
    <property type="component" value="Unassembled WGS sequence"/>
</dbReference>
<evidence type="ECO:0000256" key="6">
    <source>
        <dbReference type="SAM" id="Phobius"/>
    </source>
</evidence>
<keyword evidence="3 6" id="KW-1133">Transmembrane helix</keyword>
<feature type="transmembrane region" description="Helical" evidence="6">
    <location>
        <begin position="37"/>
        <end position="57"/>
    </location>
</feature>
<organism evidence="7 8">
    <name type="scientific">Lobosporangium transversale</name>
    <dbReference type="NCBI Taxonomy" id="64571"/>
    <lineage>
        <taxon>Eukaryota</taxon>
        <taxon>Fungi</taxon>
        <taxon>Fungi incertae sedis</taxon>
        <taxon>Mucoromycota</taxon>
        <taxon>Mortierellomycotina</taxon>
        <taxon>Mortierellomycetes</taxon>
        <taxon>Mortierellales</taxon>
        <taxon>Mortierellaceae</taxon>
        <taxon>Lobosporangium</taxon>
    </lineage>
</organism>
<comment type="subcellular location">
    <subcellularLocation>
        <location evidence="1">Membrane</location>
        <topology evidence="1">Multi-pass membrane protein</topology>
    </subcellularLocation>
</comment>
<evidence type="ECO:0000313" key="8">
    <source>
        <dbReference type="Proteomes" id="UP000193648"/>
    </source>
</evidence>
<feature type="compositionally biased region" description="Polar residues" evidence="5">
    <location>
        <begin position="611"/>
        <end position="621"/>
    </location>
</feature>
<evidence type="ECO:0000256" key="3">
    <source>
        <dbReference type="ARBA" id="ARBA00022989"/>
    </source>
</evidence>
<feature type="region of interest" description="Disordered" evidence="5">
    <location>
        <begin position="104"/>
        <end position="169"/>
    </location>
</feature>
<keyword evidence="2 6" id="KW-0812">Transmembrane</keyword>